<evidence type="ECO:0000259" key="14">
    <source>
        <dbReference type="PROSITE" id="PS50994"/>
    </source>
</evidence>
<dbReference type="InterPro" id="IPR000477">
    <property type="entry name" value="RT_dom"/>
</dbReference>
<dbReference type="SUPFAM" id="SSF50630">
    <property type="entry name" value="Acid proteases"/>
    <property type="match status" value="1"/>
</dbReference>
<dbReference type="InterPro" id="IPR041373">
    <property type="entry name" value="RT_RNaseH"/>
</dbReference>
<dbReference type="GO" id="GO:0004523">
    <property type="term" value="F:RNA-DNA hybrid ribonuclease activity"/>
    <property type="evidence" value="ECO:0007669"/>
    <property type="project" value="UniProtKB-EC"/>
</dbReference>
<evidence type="ECO:0000256" key="6">
    <source>
        <dbReference type="ARBA" id="ARBA00022722"/>
    </source>
</evidence>
<dbReference type="PROSITE" id="PS00141">
    <property type="entry name" value="ASP_PROTEASE"/>
    <property type="match status" value="1"/>
</dbReference>
<dbReference type="Pfam" id="PF00665">
    <property type="entry name" value="rve"/>
    <property type="match status" value="1"/>
</dbReference>
<dbReference type="GO" id="GO:0008270">
    <property type="term" value="F:zinc ion binding"/>
    <property type="evidence" value="ECO:0007669"/>
    <property type="project" value="UniProtKB-KW"/>
</dbReference>
<dbReference type="InterPro" id="IPR036397">
    <property type="entry name" value="RNaseH_sf"/>
</dbReference>
<keyword evidence="11" id="KW-0862">Zinc</keyword>
<dbReference type="FunFam" id="3.10.20.370:FF:000001">
    <property type="entry name" value="Retrovirus-related Pol polyprotein from transposon 17.6-like protein"/>
    <property type="match status" value="1"/>
</dbReference>
<dbReference type="FunFam" id="3.30.420.10:FF:000063">
    <property type="entry name" value="Retrovirus-related Pol polyprotein from transposon 297-like Protein"/>
    <property type="match status" value="1"/>
</dbReference>
<dbReference type="EC" id="3.1.26.4" evidence="2"/>
<dbReference type="PROSITE" id="PS50994">
    <property type="entry name" value="INTEGRASE"/>
    <property type="match status" value="1"/>
</dbReference>
<keyword evidence="5" id="KW-0548">Nucleotidyltransferase</keyword>
<reference evidence="15 16" key="1">
    <citation type="journal article" date="2007" name="Nature">
        <title>The medaka draft genome and insights into vertebrate genome evolution.</title>
        <authorList>
            <person name="Kasahara M."/>
            <person name="Naruse K."/>
            <person name="Sasaki S."/>
            <person name="Nakatani Y."/>
            <person name="Qu W."/>
            <person name="Ahsan B."/>
            <person name="Yamada T."/>
            <person name="Nagayasu Y."/>
            <person name="Doi K."/>
            <person name="Kasai Y."/>
            <person name="Jindo T."/>
            <person name="Kobayashi D."/>
            <person name="Shimada A."/>
            <person name="Toyoda A."/>
            <person name="Kuroki Y."/>
            <person name="Fujiyama A."/>
            <person name="Sasaki T."/>
            <person name="Shimizu A."/>
            <person name="Asakawa S."/>
            <person name="Shimizu N."/>
            <person name="Hashimoto S."/>
            <person name="Yang J."/>
            <person name="Lee Y."/>
            <person name="Matsushima K."/>
            <person name="Sugano S."/>
            <person name="Sakaizumi M."/>
            <person name="Narita T."/>
            <person name="Ohishi K."/>
            <person name="Haga S."/>
            <person name="Ohta F."/>
            <person name="Nomoto H."/>
            <person name="Nogata K."/>
            <person name="Morishita T."/>
            <person name="Endo T."/>
            <person name="Shin-I T."/>
            <person name="Takeda H."/>
            <person name="Morishita S."/>
            <person name="Kohara Y."/>
        </authorList>
    </citation>
    <scope>NUCLEOTIDE SEQUENCE [LARGE SCALE GENOMIC DNA]</scope>
    <source>
        <strain evidence="15 16">Hd-rR</strain>
    </source>
</reference>
<dbReference type="Gene3D" id="3.30.420.10">
    <property type="entry name" value="Ribonuclease H-like superfamily/Ribonuclease H"/>
    <property type="match status" value="1"/>
</dbReference>
<evidence type="ECO:0000313" key="16">
    <source>
        <dbReference type="Proteomes" id="UP000001038"/>
    </source>
</evidence>
<dbReference type="GeneTree" id="ENSGT01140000282569"/>
<dbReference type="SUPFAM" id="SSF53098">
    <property type="entry name" value="Ribonuclease H-like"/>
    <property type="match status" value="1"/>
</dbReference>
<organism evidence="15 16">
    <name type="scientific">Oryzias latipes</name>
    <name type="common">Japanese rice fish</name>
    <name type="synonym">Japanese killifish</name>
    <dbReference type="NCBI Taxonomy" id="8090"/>
    <lineage>
        <taxon>Eukaryota</taxon>
        <taxon>Metazoa</taxon>
        <taxon>Chordata</taxon>
        <taxon>Craniata</taxon>
        <taxon>Vertebrata</taxon>
        <taxon>Euteleostomi</taxon>
        <taxon>Actinopterygii</taxon>
        <taxon>Neopterygii</taxon>
        <taxon>Teleostei</taxon>
        <taxon>Neoteleostei</taxon>
        <taxon>Acanthomorphata</taxon>
        <taxon>Ovalentaria</taxon>
        <taxon>Atherinomorphae</taxon>
        <taxon>Beloniformes</taxon>
        <taxon>Adrianichthyidae</taxon>
        <taxon>Oryziinae</taxon>
        <taxon>Oryzias</taxon>
    </lineage>
</organism>
<dbReference type="InterPro" id="IPR001584">
    <property type="entry name" value="Integrase_cat-core"/>
</dbReference>
<dbReference type="Pfam" id="PF00078">
    <property type="entry name" value="RVT_1"/>
    <property type="match status" value="1"/>
</dbReference>
<evidence type="ECO:0000256" key="12">
    <source>
        <dbReference type="SAM" id="MobiDB-lite"/>
    </source>
</evidence>
<proteinExistence type="inferred from homology"/>
<feature type="domain" description="CCHC-type" evidence="13">
    <location>
        <begin position="237"/>
        <end position="252"/>
    </location>
</feature>
<dbReference type="PANTHER" id="PTHR37984">
    <property type="entry name" value="PROTEIN CBG26694"/>
    <property type="match status" value="1"/>
</dbReference>
<keyword evidence="11" id="KW-0863">Zinc-finger</keyword>
<feature type="domain" description="Integrase catalytic" evidence="14">
    <location>
        <begin position="1003"/>
        <end position="1159"/>
    </location>
</feature>
<evidence type="ECO:0000256" key="8">
    <source>
        <dbReference type="ARBA" id="ARBA00022801"/>
    </source>
</evidence>
<dbReference type="PROSITE" id="PS50158">
    <property type="entry name" value="ZF_CCHC"/>
    <property type="match status" value="2"/>
</dbReference>
<dbReference type="SMART" id="SM00343">
    <property type="entry name" value="ZnF_C2HC"/>
    <property type="match status" value="2"/>
</dbReference>
<dbReference type="SUPFAM" id="SSF57756">
    <property type="entry name" value="Retrovirus zinc finger-like domains"/>
    <property type="match status" value="1"/>
</dbReference>
<dbReference type="Ensembl" id="ENSORLT00000043369.1">
    <property type="protein sequence ID" value="ENSORLP00000028362.1"/>
    <property type="gene ID" value="ENSORLG00000023375.1"/>
</dbReference>
<evidence type="ECO:0000256" key="4">
    <source>
        <dbReference type="ARBA" id="ARBA00022679"/>
    </source>
</evidence>
<dbReference type="Proteomes" id="UP000001038">
    <property type="component" value="Chromosome 17"/>
</dbReference>
<dbReference type="InParanoid" id="A0A3B3H932"/>
<evidence type="ECO:0000256" key="9">
    <source>
        <dbReference type="ARBA" id="ARBA00022918"/>
    </source>
</evidence>
<dbReference type="InterPro" id="IPR001878">
    <property type="entry name" value="Znf_CCHC"/>
</dbReference>
<dbReference type="CDD" id="cd09274">
    <property type="entry name" value="RNase_HI_RT_Ty3"/>
    <property type="match status" value="1"/>
</dbReference>
<feature type="region of interest" description="Disordered" evidence="12">
    <location>
        <begin position="1187"/>
        <end position="1211"/>
    </location>
</feature>
<keyword evidence="6" id="KW-0540">Nuclease</keyword>
<dbReference type="InterPro" id="IPR012337">
    <property type="entry name" value="RNaseH-like_sf"/>
</dbReference>
<dbReference type="Pfam" id="PF17921">
    <property type="entry name" value="Integrase_H2C2"/>
    <property type="match status" value="1"/>
</dbReference>
<evidence type="ECO:0000256" key="5">
    <source>
        <dbReference type="ARBA" id="ARBA00022695"/>
    </source>
</evidence>
<dbReference type="Bgee" id="ENSORLG00000023375">
    <property type="expression patterns" value="Expressed in gastrula and 11 other cell types or tissues"/>
</dbReference>
<keyword evidence="8" id="KW-0378">Hydrolase</keyword>
<evidence type="ECO:0000256" key="3">
    <source>
        <dbReference type="ARBA" id="ARBA00012493"/>
    </source>
</evidence>
<reference evidence="15" key="2">
    <citation type="submission" date="2025-08" db="UniProtKB">
        <authorList>
            <consortium name="Ensembl"/>
        </authorList>
    </citation>
    <scope>IDENTIFICATION</scope>
    <source>
        <strain evidence="15">Hd-rR</strain>
    </source>
</reference>
<dbReference type="GO" id="GO:0003964">
    <property type="term" value="F:RNA-directed DNA polymerase activity"/>
    <property type="evidence" value="ECO:0007669"/>
    <property type="project" value="UniProtKB-KW"/>
</dbReference>
<dbReference type="GO" id="GO:0003676">
    <property type="term" value="F:nucleic acid binding"/>
    <property type="evidence" value="ECO:0007669"/>
    <property type="project" value="InterPro"/>
</dbReference>
<dbReference type="InterPro" id="IPR050951">
    <property type="entry name" value="Retrovirus_Pol_polyprotein"/>
</dbReference>
<dbReference type="EC" id="2.7.7.49" evidence="3"/>
<dbReference type="Gene3D" id="3.10.10.10">
    <property type="entry name" value="HIV Type 1 Reverse Transcriptase, subunit A, domain 1"/>
    <property type="match status" value="1"/>
</dbReference>
<evidence type="ECO:0000259" key="13">
    <source>
        <dbReference type="PROSITE" id="PS50158"/>
    </source>
</evidence>
<dbReference type="Pfam" id="PF00098">
    <property type="entry name" value="zf-CCHC"/>
    <property type="match status" value="2"/>
</dbReference>
<dbReference type="InterPro" id="IPR043128">
    <property type="entry name" value="Rev_trsase/Diguanyl_cyclase"/>
</dbReference>
<evidence type="ECO:0000256" key="10">
    <source>
        <dbReference type="ARBA" id="ARBA00039658"/>
    </source>
</evidence>
<dbReference type="Pfam" id="PF17917">
    <property type="entry name" value="RT_RNaseH"/>
    <property type="match status" value="1"/>
</dbReference>
<keyword evidence="16" id="KW-1185">Reference proteome</keyword>
<comment type="similarity">
    <text evidence="1">Belongs to the beta type-B retroviral polymerase family. HERV class-II K(HML-2) pol subfamily.</text>
</comment>
<evidence type="ECO:0000256" key="7">
    <source>
        <dbReference type="ARBA" id="ARBA00022759"/>
    </source>
</evidence>
<dbReference type="FunFam" id="1.10.340.70:FF:000003">
    <property type="entry name" value="Protein CBG25708"/>
    <property type="match status" value="1"/>
</dbReference>
<dbReference type="GO" id="GO:0006508">
    <property type="term" value="P:proteolysis"/>
    <property type="evidence" value="ECO:0007669"/>
    <property type="project" value="InterPro"/>
</dbReference>
<sequence length="1307" mass="148747">MALNLPAVAPFDVLSDSANVGVRWQKWLSSFKLYLAASGVREDARKRALLLHLSGAEVQDIFFTLDDAGNDDSYEAAVNKLNAYFTPQKNIPYERHVFRQAEQSQGESMDSFVSRLKKLAATCEFGDNRDDFIRDQVIDKCTSNTLRRRLLREKDLKLAGLLEIARTMETADQQAARMEKLTVNAVERKSYKKADQMSKPKMPTTQRQEGGEHRIKCFRCGRSGHLSRECTITKNKKCNNCGKEGHFAKMCKTKMTHKVNRVVTIETQREHSDSEEDHVFTIKDCDAEGTLTVLINEQPVKMLIDSGASCNIVTECIFQLLKSKSNIELQNPVKKVYPFGSKKALHVKGVFSATFRANEVSEAVTALIQVVQEAQICVLGRQTAMKLGLLHIGPFEQVNSVQQKDVAIFTSELEHKYKDCFQGLGKLKDFQLKLHIDKSVQPVAQPVRRVPFSLRKQVEEKLKQLEDADVIERVNGPTPWVSPLVVVHGKKEPRLCVDMRRANEAIIRERHPIPIIDEILENMTGATMFSKLDLKWGYHQIELEPESRSITTFVTHTGLWRYKRLMFGISSAPEIYQHIIGQVLQGIPGVHNISDDIIVSGETMQQHDERLHQVLQRLKENHLTVNRKKCQFQMTQLEFMGHVLSKNGIGAAQSKIEAVENTRRPTNAAEVRSFLGLVNYCGRFIPGLATTSEPLRKLTRQSYKWTWGSEQETAFVELKRQLTSSHVMAYFRQEAETHVIVDASPVGLGAILSQQQRDGTFRPVYYASRALSDVERRYSQTEKEALAIVWACEKFHVFLYGKDFVLVTDHKPLETIYSPKSKPPARIERWALRLQPYSFKVLYKPGPQNSADSLSRLTVNHPVQRGTMEDHVYWVAHHAVPHAFTPQQMEDLSAADPTLNIVRSCIETGDWKKCDPAYQTVKTELCTVGKIVMRGSRIVIPLAAQRQTLMLAHEGHQGIVKTKQRLRTKVWWPGIDREVEDLVRSCHACQINTSTSQDVPTVRTELPAKPWQMLAMDMCGPFPSGHYLLVVTDYYSRWVSADVLQNPTSMNITNCMKHLFATHGLPESIVTDNGTPFISKEFKLYLQENGISHRRITPYWPQANGEVERQNKTLCKAIRAAHAEGKDWRAELDVFLLAYRSTPHCVTGRSPAELLFNRKIRTKLPELSHLQQTPTTDDAAVRRTDALRKEKGRSDADKHRKAKESSVKQGDRVLLRQQKQNKLSTPFEPEPYTVISRKGPSVWLEKDGKKKMRHVSHVKLWVEPEQDTSMLYDGAEPITSMPDPPQQQEGRPQRVKKAPTHLKDFVT</sequence>
<evidence type="ECO:0000256" key="1">
    <source>
        <dbReference type="ARBA" id="ARBA00010879"/>
    </source>
</evidence>
<keyword evidence="7" id="KW-0255">Endonuclease</keyword>
<name>A0A3B3H932_ORYLA</name>
<dbReference type="InterPro" id="IPR036875">
    <property type="entry name" value="Znf_CCHC_sf"/>
</dbReference>
<dbReference type="InterPro" id="IPR043502">
    <property type="entry name" value="DNA/RNA_pol_sf"/>
</dbReference>
<feature type="domain" description="CCHC-type" evidence="13">
    <location>
        <begin position="216"/>
        <end position="230"/>
    </location>
</feature>
<dbReference type="InterPro" id="IPR041588">
    <property type="entry name" value="Integrase_H2C2"/>
</dbReference>
<dbReference type="Gene3D" id="4.10.60.10">
    <property type="entry name" value="Zinc finger, CCHC-type"/>
    <property type="match status" value="1"/>
</dbReference>
<reference evidence="15" key="3">
    <citation type="submission" date="2025-09" db="UniProtKB">
        <authorList>
            <consortium name="Ensembl"/>
        </authorList>
    </citation>
    <scope>IDENTIFICATION</scope>
    <source>
        <strain evidence="15">Hd-rR</strain>
    </source>
</reference>
<dbReference type="SUPFAM" id="SSF56672">
    <property type="entry name" value="DNA/RNA polymerases"/>
    <property type="match status" value="1"/>
</dbReference>
<evidence type="ECO:0000256" key="11">
    <source>
        <dbReference type="PROSITE-ProRule" id="PRU00047"/>
    </source>
</evidence>
<dbReference type="InterPro" id="IPR001969">
    <property type="entry name" value="Aspartic_peptidase_AS"/>
</dbReference>
<accession>A0A3B3H932</accession>
<dbReference type="GO" id="GO:0015074">
    <property type="term" value="P:DNA integration"/>
    <property type="evidence" value="ECO:0007669"/>
    <property type="project" value="InterPro"/>
</dbReference>
<keyword evidence="4" id="KW-0808">Transferase</keyword>
<evidence type="ECO:0000256" key="2">
    <source>
        <dbReference type="ARBA" id="ARBA00012180"/>
    </source>
</evidence>
<protein>
    <recommendedName>
        <fullName evidence="10">Gypsy retrotransposon integrase-like protein 1</fullName>
        <ecNumber evidence="3">2.7.7.49</ecNumber>
        <ecNumber evidence="2">3.1.26.4</ecNumber>
    </recommendedName>
</protein>
<dbReference type="CDD" id="cd01647">
    <property type="entry name" value="RT_LTR"/>
    <property type="match status" value="1"/>
</dbReference>
<dbReference type="InterPro" id="IPR021109">
    <property type="entry name" value="Peptidase_aspartic_dom_sf"/>
</dbReference>
<keyword evidence="9" id="KW-0695">RNA-directed DNA polymerase</keyword>
<dbReference type="Gene3D" id="1.10.340.70">
    <property type="match status" value="1"/>
</dbReference>
<dbReference type="GO" id="GO:0004190">
    <property type="term" value="F:aspartic-type endopeptidase activity"/>
    <property type="evidence" value="ECO:0007669"/>
    <property type="project" value="InterPro"/>
</dbReference>
<keyword evidence="11" id="KW-0479">Metal-binding</keyword>
<dbReference type="PANTHER" id="PTHR37984:SF11">
    <property type="entry name" value="INTEGRASE CATALYTIC DOMAIN-CONTAINING PROTEIN"/>
    <property type="match status" value="1"/>
</dbReference>
<feature type="region of interest" description="Disordered" evidence="12">
    <location>
        <begin position="1273"/>
        <end position="1307"/>
    </location>
</feature>
<dbReference type="Gene3D" id="3.30.70.270">
    <property type="match status" value="2"/>
</dbReference>
<evidence type="ECO:0000313" key="15">
    <source>
        <dbReference type="Ensembl" id="ENSORLP00000028362.1"/>
    </source>
</evidence>
<dbReference type="FunFam" id="3.30.70.270:FF:000026">
    <property type="entry name" value="Transposon Ty3-G Gag-Pol polyprotein"/>
    <property type="match status" value="1"/>
</dbReference>